<name>A0A1I7LIF9_9BURK</name>
<protein>
    <recommendedName>
        <fullName evidence="4">DUF2975 domain-containing protein</fullName>
    </recommendedName>
</protein>
<dbReference type="AlphaFoldDB" id="A0A1I7LIF9"/>
<feature type="transmembrane region" description="Helical" evidence="1">
    <location>
        <begin position="149"/>
        <end position="172"/>
    </location>
</feature>
<evidence type="ECO:0008006" key="4">
    <source>
        <dbReference type="Google" id="ProtNLM"/>
    </source>
</evidence>
<evidence type="ECO:0000313" key="2">
    <source>
        <dbReference type="EMBL" id="SFV09444.1"/>
    </source>
</evidence>
<organism evidence="2 3">
    <name type="scientific">Pseudoduganella namucuonensis</name>
    <dbReference type="NCBI Taxonomy" id="1035707"/>
    <lineage>
        <taxon>Bacteria</taxon>
        <taxon>Pseudomonadati</taxon>
        <taxon>Pseudomonadota</taxon>
        <taxon>Betaproteobacteria</taxon>
        <taxon>Burkholderiales</taxon>
        <taxon>Oxalobacteraceae</taxon>
        <taxon>Telluria group</taxon>
        <taxon>Pseudoduganella</taxon>
    </lineage>
</organism>
<dbReference type="OrthoDB" id="8777999at2"/>
<keyword evidence="1" id="KW-0812">Transmembrane</keyword>
<dbReference type="EMBL" id="FPBO01000030">
    <property type="protein sequence ID" value="SFV09444.1"/>
    <property type="molecule type" value="Genomic_DNA"/>
</dbReference>
<accession>A0A1I7LIF9</accession>
<proteinExistence type="predicted"/>
<sequence>MNDQDPKQLWKTQPAATAPLTEEELKKRASGFQRGIRLRNLIEVLAAVFVVYCFGRYIWTYPQPLIQLGSALIILATFVVIHQLYRRTSGGPPPSADAALPSRDFHRAQLVRQRDALRSVWLWYIAPFVPGMALFRWGVETSLDASAPFARGLGANLGIAGVLLSIFLINLYSARRLQREIDQLDAES</sequence>
<evidence type="ECO:0000313" key="3">
    <source>
        <dbReference type="Proteomes" id="UP000199391"/>
    </source>
</evidence>
<dbReference type="STRING" id="1035707.SAMN05216552_10308"/>
<feature type="transmembrane region" description="Helical" evidence="1">
    <location>
        <begin position="120"/>
        <end position="137"/>
    </location>
</feature>
<keyword evidence="1" id="KW-1133">Transmembrane helix</keyword>
<dbReference type="Proteomes" id="UP000199391">
    <property type="component" value="Unassembled WGS sequence"/>
</dbReference>
<keyword evidence="1" id="KW-0472">Membrane</keyword>
<feature type="transmembrane region" description="Helical" evidence="1">
    <location>
        <begin position="65"/>
        <end position="85"/>
    </location>
</feature>
<gene>
    <name evidence="2" type="ORF">SAMN05216552_10308</name>
</gene>
<dbReference type="RefSeq" id="WP_093558365.1">
    <property type="nucleotide sequence ID" value="NZ_FPBO01000030.1"/>
</dbReference>
<keyword evidence="3" id="KW-1185">Reference proteome</keyword>
<feature type="transmembrane region" description="Helical" evidence="1">
    <location>
        <begin position="41"/>
        <end position="59"/>
    </location>
</feature>
<reference evidence="3" key="1">
    <citation type="submission" date="2016-10" db="EMBL/GenBank/DDBJ databases">
        <authorList>
            <person name="Varghese N."/>
            <person name="Submissions S."/>
        </authorList>
    </citation>
    <scope>NUCLEOTIDE SEQUENCE [LARGE SCALE GENOMIC DNA]</scope>
    <source>
        <strain evidence="3">CGMCC 1.11014</strain>
    </source>
</reference>
<evidence type="ECO:0000256" key="1">
    <source>
        <dbReference type="SAM" id="Phobius"/>
    </source>
</evidence>